<name>A0A4Y3WRU9_9PSEU</name>
<feature type="domain" description="CBS" evidence="3">
    <location>
        <begin position="18"/>
        <end position="73"/>
    </location>
</feature>
<dbReference type="RefSeq" id="WP_141278620.1">
    <property type="nucleotide sequence ID" value="NZ_BAAARZ010000019.1"/>
</dbReference>
<feature type="domain" description="CBS" evidence="3">
    <location>
        <begin position="82"/>
        <end position="137"/>
    </location>
</feature>
<dbReference type="AlphaFoldDB" id="A0A4Y3WRU9"/>
<dbReference type="InterPro" id="IPR046342">
    <property type="entry name" value="CBS_dom_sf"/>
</dbReference>
<dbReference type="PROSITE" id="PS51371">
    <property type="entry name" value="CBS"/>
    <property type="match status" value="2"/>
</dbReference>
<organism evidence="4 5">
    <name type="scientific">Pseudonocardia hydrocarbonoxydans</name>
    <dbReference type="NCBI Taxonomy" id="76726"/>
    <lineage>
        <taxon>Bacteria</taxon>
        <taxon>Bacillati</taxon>
        <taxon>Actinomycetota</taxon>
        <taxon>Actinomycetes</taxon>
        <taxon>Pseudonocardiales</taxon>
        <taxon>Pseudonocardiaceae</taxon>
        <taxon>Pseudonocardia</taxon>
    </lineage>
</organism>
<proteinExistence type="predicted"/>
<dbReference type="PANTHER" id="PTHR43080">
    <property type="entry name" value="CBS DOMAIN-CONTAINING PROTEIN CBSX3, MITOCHONDRIAL"/>
    <property type="match status" value="1"/>
</dbReference>
<comment type="caution">
    <text evidence="4">The sequence shown here is derived from an EMBL/GenBank/DDBJ whole genome shotgun (WGS) entry which is preliminary data.</text>
</comment>
<dbReference type="InterPro" id="IPR000644">
    <property type="entry name" value="CBS_dom"/>
</dbReference>
<protein>
    <submittedName>
        <fullName evidence="4">Inosine-5-monophosphate dehydrogenase</fullName>
    </submittedName>
</protein>
<dbReference type="Pfam" id="PF00571">
    <property type="entry name" value="CBS"/>
    <property type="match status" value="2"/>
</dbReference>
<dbReference type="OrthoDB" id="3672399at2"/>
<dbReference type="Proteomes" id="UP000320338">
    <property type="component" value="Unassembled WGS sequence"/>
</dbReference>
<evidence type="ECO:0000256" key="2">
    <source>
        <dbReference type="PROSITE-ProRule" id="PRU00703"/>
    </source>
</evidence>
<reference evidence="4 5" key="1">
    <citation type="submission" date="2019-06" db="EMBL/GenBank/DDBJ databases">
        <title>Whole genome shotgun sequence of Pseudonocardia hydrocarbonoxydans NBRC 14498.</title>
        <authorList>
            <person name="Hosoyama A."/>
            <person name="Uohara A."/>
            <person name="Ohji S."/>
            <person name="Ichikawa N."/>
        </authorList>
    </citation>
    <scope>NUCLEOTIDE SEQUENCE [LARGE SCALE GENOMIC DNA]</scope>
    <source>
        <strain evidence="4 5">NBRC 14498</strain>
    </source>
</reference>
<evidence type="ECO:0000259" key="3">
    <source>
        <dbReference type="PROSITE" id="PS51371"/>
    </source>
</evidence>
<keyword evidence="1 2" id="KW-0129">CBS domain</keyword>
<evidence type="ECO:0000256" key="1">
    <source>
        <dbReference type="ARBA" id="ARBA00023122"/>
    </source>
</evidence>
<dbReference type="InterPro" id="IPR051257">
    <property type="entry name" value="Diverse_CBS-Domain"/>
</dbReference>
<sequence length="137" mass="13701">MTSTARRVLPTDPVRSIMVDGPATVDPGDSLLAVAEELVAGEIGAVLVRAPGGPTGLLSERDVVAALVAGGDLGDEQAGEVMTADLVSVGTGETIVAAGRRMAEAGVRHLPVRDGDAVVGLVSQRDVLAVLLAAAPD</sequence>
<keyword evidence="5" id="KW-1185">Reference proteome</keyword>
<evidence type="ECO:0000313" key="5">
    <source>
        <dbReference type="Proteomes" id="UP000320338"/>
    </source>
</evidence>
<dbReference type="EMBL" id="BJNG01000017">
    <property type="protein sequence ID" value="GEC20086.1"/>
    <property type="molecule type" value="Genomic_DNA"/>
</dbReference>
<evidence type="ECO:0000313" key="4">
    <source>
        <dbReference type="EMBL" id="GEC20086.1"/>
    </source>
</evidence>
<gene>
    <name evidence="4" type="ORF">PHY01_23690</name>
</gene>
<dbReference type="PANTHER" id="PTHR43080:SF2">
    <property type="entry name" value="CBS DOMAIN-CONTAINING PROTEIN"/>
    <property type="match status" value="1"/>
</dbReference>
<dbReference type="SMART" id="SM00116">
    <property type="entry name" value="CBS"/>
    <property type="match status" value="2"/>
</dbReference>
<dbReference type="SUPFAM" id="SSF54631">
    <property type="entry name" value="CBS-domain pair"/>
    <property type="match status" value="1"/>
</dbReference>
<dbReference type="Gene3D" id="3.10.580.10">
    <property type="entry name" value="CBS-domain"/>
    <property type="match status" value="1"/>
</dbReference>
<accession>A0A4Y3WRU9</accession>